<feature type="domain" description="Methyl-accepting transducer" evidence="11">
    <location>
        <begin position="421"/>
        <end position="650"/>
    </location>
</feature>
<feature type="transmembrane region" description="Helical" evidence="10">
    <location>
        <begin position="20"/>
        <end position="39"/>
    </location>
</feature>
<dbReference type="GO" id="GO:0004888">
    <property type="term" value="F:transmembrane signaling receptor activity"/>
    <property type="evidence" value="ECO:0007669"/>
    <property type="project" value="TreeGrafter"/>
</dbReference>
<keyword evidence="4 10" id="KW-0812">Transmembrane</keyword>
<evidence type="ECO:0000256" key="4">
    <source>
        <dbReference type="ARBA" id="ARBA00022692"/>
    </source>
</evidence>
<dbReference type="InterPro" id="IPR051310">
    <property type="entry name" value="MCP_chemotaxis"/>
</dbReference>
<dbReference type="EMBL" id="CP135996">
    <property type="protein sequence ID" value="WOC31621.1"/>
    <property type="molecule type" value="Genomic_DNA"/>
</dbReference>
<dbReference type="SMART" id="SM00283">
    <property type="entry name" value="MA"/>
    <property type="match status" value="1"/>
</dbReference>
<dbReference type="Gene3D" id="1.10.287.950">
    <property type="entry name" value="Methyl-accepting chemotaxis protein"/>
    <property type="match status" value="1"/>
</dbReference>
<dbReference type="SUPFAM" id="SSF103190">
    <property type="entry name" value="Sensory domain-like"/>
    <property type="match status" value="1"/>
</dbReference>
<name>A0AA97H0K0_9FIRM</name>
<dbReference type="GO" id="GO:0007165">
    <property type="term" value="P:signal transduction"/>
    <property type="evidence" value="ECO:0007669"/>
    <property type="project" value="UniProtKB-KW"/>
</dbReference>
<dbReference type="Pfam" id="PF00015">
    <property type="entry name" value="MCPsignal"/>
    <property type="match status" value="1"/>
</dbReference>
<dbReference type="Gene3D" id="1.10.8.500">
    <property type="entry name" value="HAMP domain in histidine kinase"/>
    <property type="match status" value="1"/>
</dbReference>
<evidence type="ECO:0000256" key="6">
    <source>
        <dbReference type="ARBA" id="ARBA00023136"/>
    </source>
</evidence>
<evidence type="ECO:0000259" key="11">
    <source>
        <dbReference type="PROSITE" id="PS50111"/>
    </source>
</evidence>
<feature type="domain" description="HAMP" evidence="12">
    <location>
        <begin position="316"/>
        <end position="368"/>
    </location>
</feature>
<dbReference type="RefSeq" id="WP_275845465.1">
    <property type="nucleotide sequence ID" value="NZ_CP135996.1"/>
</dbReference>
<dbReference type="CDD" id="cd12912">
    <property type="entry name" value="PDC2_MCP_like"/>
    <property type="match status" value="1"/>
</dbReference>
<dbReference type="PANTHER" id="PTHR43531:SF11">
    <property type="entry name" value="METHYL-ACCEPTING CHEMOTAXIS PROTEIN 3"/>
    <property type="match status" value="1"/>
</dbReference>
<evidence type="ECO:0000313" key="14">
    <source>
        <dbReference type="Proteomes" id="UP001300604"/>
    </source>
</evidence>
<keyword evidence="8" id="KW-0807">Transducer</keyword>
<dbReference type="CDD" id="cd11386">
    <property type="entry name" value="MCP_signal"/>
    <property type="match status" value="1"/>
</dbReference>
<evidence type="ECO:0000256" key="3">
    <source>
        <dbReference type="ARBA" id="ARBA00022500"/>
    </source>
</evidence>
<evidence type="ECO:0000256" key="10">
    <source>
        <dbReference type="SAM" id="Phobius"/>
    </source>
</evidence>
<proteinExistence type="inferred from homology"/>
<sequence>MKATHKNKEREGAGILTKLLAVLLTPVAASVVIMLLLVFNSTSNILLSRSETILSKSSESVTNETSGWIQKNLTALDAERSALEYVNPKNGAETLRFLKHTTNRYDTFKNGIYMGLPTGALVDPTYTPPAGYDARERSWYKTGINTDKFTLGPVYMDASTKKYIVSASASLTGANGAKAGVLAADISLDSITGIVKDITIEKTGGVSLIDANTNMVIGSKNSSVVGKTLDKESNGLYQFAASKVKQGTQGIFLYENGSSSMYIDLQKISGSNWIALSYVPKSEILSAMSSLTSSLLIMAIVTILVLGALITFSINRMVNKPVKALDGVAKRIADGHLDEQITFHSRDEFGTLADNFSKTVTRLRDYVNYIDEIADILNEIAANNLNYQLKYNYEGEFAKVKAALQHISASLSETIGAIRQSADQVAAGSDQVAAGAQSLSQGATEQASSVEELAATIDEVSKQVSENADKATQANTGMETVEQQLLESNSQMQEMVRAMGDITTSSDQISKIIKTIEDIAFQTNILALNAAVEAARAGEAGKGFSVVADEVRNLAGKSADASKSTSELIERSLQAVKRGSNIADETAQSLLTAVDGTKAIASGINQIAENSNRQSDSIAQITQGIDQISSVVQTTSATSEESAAASEELSGQAQMLKKLVEQFRLKEDAEAAAAPAAFAQAAPPAPAAPHTACINSSDSGKYSF</sequence>
<dbReference type="CDD" id="cd18773">
    <property type="entry name" value="PDC1_HK_sensor"/>
    <property type="match status" value="1"/>
</dbReference>
<dbReference type="InterPro" id="IPR004089">
    <property type="entry name" value="MCPsignal_dom"/>
</dbReference>
<protein>
    <submittedName>
        <fullName evidence="13">Methyl-accepting chemotaxis protein</fullName>
    </submittedName>
</protein>
<dbReference type="PROSITE" id="PS50885">
    <property type="entry name" value="HAMP"/>
    <property type="match status" value="2"/>
</dbReference>
<dbReference type="InterPro" id="IPR033479">
    <property type="entry name" value="dCache_1"/>
</dbReference>
<organism evidence="13 14">
    <name type="scientific">Caproicibacterium argilliputei</name>
    <dbReference type="NCBI Taxonomy" id="3030016"/>
    <lineage>
        <taxon>Bacteria</taxon>
        <taxon>Bacillati</taxon>
        <taxon>Bacillota</taxon>
        <taxon>Clostridia</taxon>
        <taxon>Eubacteriales</taxon>
        <taxon>Oscillospiraceae</taxon>
        <taxon>Caproicibacterium</taxon>
    </lineage>
</organism>
<dbReference type="GO" id="GO:0006935">
    <property type="term" value="P:chemotaxis"/>
    <property type="evidence" value="ECO:0007669"/>
    <property type="project" value="UniProtKB-KW"/>
</dbReference>
<reference evidence="13" key="1">
    <citation type="submission" date="2023-09" db="EMBL/GenBank/DDBJ databases">
        <authorList>
            <person name="Zeng C."/>
        </authorList>
    </citation>
    <scope>NUCLEOTIDE SEQUENCE</scope>
    <source>
        <strain evidence="13">ZCY20-5</strain>
    </source>
</reference>
<feature type="region of interest" description="Disordered" evidence="9">
    <location>
        <begin position="674"/>
        <end position="704"/>
    </location>
</feature>
<keyword evidence="3" id="KW-0145">Chemotaxis</keyword>
<evidence type="ECO:0000259" key="12">
    <source>
        <dbReference type="PROSITE" id="PS50885"/>
    </source>
</evidence>
<dbReference type="Proteomes" id="UP001300604">
    <property type="component" value="Chromosome"/>
</dbReference>
<feature type="compositionally biased region" description="Polar residues" evidence="9">
    <location>
        <begin position="693"/>
        <end position="704"/>
    </location>
</feature>
<dbReference type="Pfam" id="PF02743">
    <property type="entry name" value="dCache_1"/>
    <property type="match status" value="1"/>
</dbReference>
<feature type="transmembrane region" description="Helical" evidence="10">
    <location>
        <begin position="295"/>
        <end position="314"/>
    </location>
</feature>
<keyword evidence="6 10" id="KW-0472">Membrane</keyword>
<evidence type="ECO:0000256" key="2">
    <source>
        <dbReference type="ARBA" id="ARBA00022475"/>
    </source>
</evidence>
<dbReference type="PANTHER" id="PTHR43531">
    <property type="entry name" value="PROTEIN ICFG"/>
    <property type="match status" value="1"/>
</dbReference>
<reference evidence="13" key="2">
    <citation type="submission" date="2024-06" db="EMBL/GenBank/DDBJ databases">
        <title>Caproicibacterium argilliputei sp. nov, a novel caproic acid producing anaerobic bacterium isolated from pit mud.</title>
        <authorList>
            <person name="Xia S."/>
        </authorList>
    </citation>
    <scope>NUCLEOTIDE SEQUENCE</scope>
    <source>
        <strain evidence="13">ZCY20-5</strain>
    </source>
</reference>
<dbReference type="KEGG" id="carl:PXC00_10415"/>
<dbReference type="AlphaFoldDB" id="A0AA97H0K0"/>
<dbReference type="SMART" id="SM00304">
    <property type="entry name" value="HAMP"/>
    <property type="match status" value="2"/>
</dbReference>
<dbReference type="FunFam" id="1.10.287.950:FF:000001">
    <property type="entry name" value="Methyl-accepting chemotaxis sensory transducer"/>
    <property type="match status" value="1"/>
</dbReference>
<dbReference type="GO" id="GO:0005886">
    <property type="term" value="C:plasma membrane"/>
    <property type="evidence" value="ECO:0007669"/>
    <property type="project" value="UniProtKB-SubCell"/>
</dbReference>
<dbReference type="SUPFAM" id="SSF158472">
    <property type="entry name" value="HAMP domain-like"/>
    <property type="match status" value="1"/>
</dbReference>
<accession>A0AA97H0K0</accession>
<dbReference type="Pfam" id="PF00672">
    <property type="entry name" value="HAMP"/>
    <property type="match status" value="1"/>
</dbReference>
<dbReference type="InterPro" id="IPR003660">
    <property type="entry name" value="HAMP_dom"/>
</dbReference>
<evidence type="ECO:0000256" key="7">
    <source>
        <dbReference type="ARBA" id="ARBA00029447"/>
    </source>
</evidence>
<comment type="similarity">
    <text evidence="7">Belongs to the methyl-accepting chemotaxis (MCP) protein family.</text>
</comment>
<keyword evidence="5 10" id="KW-1133">Transmembrane helix</keyword>
<dbReference type="CDD" id="cd06225">
    <property type="entry name" value="HAMP"/>
    <property type="match status" value="1"/>
</dbReference>
<evidence type="ECO:0000256" key="8">
    <source>
        <dbReference type="PROSITE-ProRule" id="PRU00284"/>
    </source>
</evidence>
<evidence type="ECO:0000313" key="13">
    <source>
        <dbReference type="EMBL" id="WOC31621.1"/>
    </source>
</evidence>
<dbReference type="Gene3D" id="3.30.450.20">
    <property type="entry name" value="PAS domain"/>
    <property type="match status" value="2"/>
</dbReference>
<dbReference type="InterPro" id="IPR029151">
    <property type="entry name" value="Sensor-like_sf"/>
</dbReference>
<gene>
    <name evidence="13" type="ORF">PXC00_10415</name>
</gene>
<evidence type="ECO:0000256" key="9">
    <source>
        <dbReference type="SAM" id="MobiDB-lite"/>
    </source>
</evidence>
<evidence type="ECO:0000256" key="5">
    <source>
        <dbReference type="ARBA" id="ARBA00022989"/>
    </source>
</evidence>
<keyword evidence="14" id="KW-1185">Reference proteome</keyword>
<keyword evidence="2" id="KW-1003">Cell membrane</keyword>
<evidence type="ECO:0000256" key="1">
    <source>
        <dbReference type="ARBA" id="ARBA00004651"/>
    </source>
</evidence>
<dbReference type="PROSITE" id="PS50111">
    <property type="entry name" value="CHEMOTAXIS_TRANSDUC_2"/>
    <property type="match status" value="1"/>
</dbReference>
<feature type="domain" description="HAMP" evidence="12">
    <location>
        <begin position="370"/>
        <end position="416"/>
    </location>
</feature>
<dbReference type="SUPFAM" id="SSF58104">
    <property type="entry name" value="Methyl-accepting chemotaxis protein (MCP) signaling domain"/>
    <property type="match status" value="1"/>
</dbReference>
<comment type="subcellular location">
    <subcellularLocation>
        <location evidence="1">Cell membrane</location>
        <topology evidence="1">Multi-pass membrane protein</topology>
    </subcellularLocation>
</comment>